<comment type="caution">
    <text evidence="1">The sequence shown here is derived from an EMBL/GenBank/DDBJ whole genome shotgun (WGS) entry which is preliminary data.</text>
</comment>
<accession>A0A7K3RZ42</accession>
<protein>
    <submittedName>
        <fullName evidence="1">Uncharacterized protein</fullName>
    </submittedName>
</protein>
<proteinExistence type="predicted"/>
<dbReference type="EMBL" id="JAAGMP010000895">
    <property type="protein sequence ID" value="NEC20504.1"/>
    <property type="molecule type" value="Genomic_DNA"/>
</dbReference>
<dbReference type="Proteomes" id="UP000469670">
    <property type="component" value="Unassembled WGS sequence"/>
</dbReference>
<reference evidence="1 2" key="1">
    <citation type="submission" date="2020-01" db="EMBL/GenBank/DDBJ databases">
        <title>Insect and environment-associated Actinomycetes.</title>
        <authorList>
            <person name="Currrie C."/>
            <person name="Chevrette M."/>
            <person name="Carlson C."/>
            <person name="Stubbendieck R."/>
            <person name="Wendt-Pienkowski E."/>
        </authorList>
    </citation>
    <scope>NUCLEOTIDE SEQUENCE [LARGE SCALE GENOMIC DNA]</scope>
    <source>
        <strain evidence="1 2">SID7590</strain>
    </source>
</reference>
<organism evidence="1 2">
    <name type="scientific">Streptomyces parvus</name>
    <dbReference type="NCBI Taxonomy" id="66428"/>
    <lineage>
        <taxon>Bacteria</taxon>
        <taxon>Bacillati</taxon>
        <taxon>Actinomycetota</taxon>
        <taxon>Actinomycetes</taxon>
        <taxon>Kitasatosporales</taxon>
        <taxon>Streptomycetaceae</taxon>
        <taxon>Streptomyces</taxon>
    </lineage>
</organism>
<evidence type="ECO:0000313" key="2">
    <source>
        <dbReference type="Proteomes" id="UP000469670"/>
    </source>
</evidence>
<dbReference type="RefSeq" id="WP_164204254.1">
    <property type="nucleotide sequence ID" value="NZ_JAAGMP010000895.1"/>
</dbReference>
<name>A0A7K3RZ42_9ACTN</name>
<dbReference type="AlphaFoldDB" id="A0A7K3RZ42"/>
<sequence length="312" mass="32770">MPLYPVPILTDGATHSAEQFRAMVQDLARGAEGITQGTDLKVTQLGTPGTSVQVASGSGVVRGKVNAFQGSYAVRNQGSDTVPIASTGGSPRSDMLILRVEDPQYEGTLNPEVDNINYFQVISNVSSSATAIPDGRTGIPLARIDIPASTSTITNAMIKDIRKVANPRRESRLLTQSPASQSTAITGSSSVYSYFSTAAGWTIAIPSWATTARIRLDIAGMRITTGNLYGAVRATLGASTTLQLTVIDDNQGAVVRRLSTLIADTITISDAYRGTSQLLRAQAAGGSGNVSQIYVDGSTTLVAQVEFEEGPR</sequence>
<evidence type="ECO:0000313" key="1">
    <source>
        <dbReference type="EMBL" id="NEC20504.1"/>
    </source>
</evidence>
<gene>
    <name evidence="1" type="ORF">G3I50_19970</name>
</gene>